<dbReference type="InterPro" id="IPR044068">
    <property type="entry name" value="CB"/>
</dbReference>
<sequence>MKSRIRFTDLYIKNLKPMEKDFWAREGLGFAVRVVPSGEKLWYYIYTFQGKKRYMWLGSYPAVPLAAAREACEVARAKVKTGVDPLAQKEAELEERRRAPTVAELCAEYLERHAKQFKRSWQKDEQMIKRDVLPEWGKRKARDITKRDVVLLLEKIMDRGAPVQANTTFALVRKMFNFAVERDILEHTPCHGVKPPAPKVARDRVLSEAEIRTFWNNLDACAMSNESRRALKLVLVTAQRPGEVIGMHTDEIKGDWWILPGERVKNKKSHRVYLSTLAREILAEAVAENKEKQGIPGDQEYHGFMFPSPQRAKVQSIDPQALIVAVGRALASPVLDQNFKRVLDRDGKPATVNRLDVAHFTPHDLRRTAATFMAESGEMDEVIDAVLNHAKQGVIRVYNQFKYDAQKQAALESWSRRLIGITTGVKGKVIAIGSRSKPA</sequence>
<evidence type="ECO:0000256" key="5">
    <source>
        <dbReference type="PROSITE-ProRule" id="PRU01248"/>
    </source>
</evidence>
<dbReference type="InterPro" id="IPR050808">
    <property type="entry name" value="Phage_Integrase"/>
</dbReference>
<dbReference type="AlphaFoldDB" id="A0A6S6M2N0"/>
<feature type="domain" description="Core-binding (CB)" evidence="7">
    <location>
        <begin position="100"/>
        <end position="180"/>
    </location>
</feature>
<evidence type="ECO:0000313" key="9">
    <source>
        <dbReference type="Proteomes" id="UP000515472"/>
    </source>
</evidence>
<dbReference type="PANTHER" id="PTHR30629:SF2">
    <property type="entry name" value="PROPHAGE INTEGRASE INTS-RELATED"/>
    <property type="match status" value="1"/>
</dbReference>
<dbReference type="InterPro" id="IPR053876">
    <property type="entry name" value="Phage_int_M"/>
</dbReference>
<dbReference type="GO" id="GO:0015074">
    <property type="term" value="P:DNA integration"/>
    <property type="evidence" value="ECO:0007669"/>
    <property type="project" value="UniProtKB-KW"/>
</dbReference>
<dbReference type="InterPro" id="IPR038488">
    <property type="entry name" value="Integrase_DNA-bd_sf"/>
</dbReference>
<gene>
    <name evidence="8" type="ORF">GEOBRER4_n0372</name>
</gene>
<dbReference type="InterPro" id="IPR025166">
    <property type="entry name" value="Integrase_DNA_bind_dom"/>
</dbReference>
<evidence type="ECO:0000256" key="3">
    <source>
        <dbReference type="ARBA" id="ARBA00023125"/>
    </source>
</evidence>
<keyword evidence="4" id="KW-0233">DNA recombination</keyword>
<evidence type="ECO:0000259" key="7">
    <source>
        <dbReference type="PROSITE" id="PS51900"/>
    </source>
</evidence>
<dbReference type="Pfam" id="PF22022">
    <property type="entry name" value="Phage_int_M"/>
    <property type="match status" value="1"/>
</dbReference>
<keyword evidence="9" id="KW-1185">Reference proteome</keyword>
<dbReference type="PROSITE" id="PS51900">
    <property type="entry name" value="CB"/>
    <property type="match status" value="1"/>
</dbReference>
<reference evidence="8 9" key="1">
    <citation type="submission" date="2020-06" db="EMBL/GenBank/DDBJ databases">
        <title>Interaction of electrochemicaly active bacteria, Geobacter bremensis R4 on different carbon anode.</title>
        <authorList>
            <person name="Meng L."/>
            <person name="Yoshida N."/>
        </authorList>
    </citation>
    <scope>NUCLEOTIDE SEQUENCE [LARGE SCALE GENOMIC DNA]</scope>
    <source>
        <strain evidence="8 9">R4</strain>
    </source>
</reference>
<evidence type="ECO:0000256" key="2">
    <source>
        <dbReference type="ARBA" id="ARBA00022908"/>
    </source>
</evidence>
<dbReference type="GO" id="GO:0006310">
    <property type="term" value="P:DNA recombination"/>
    <property type="evidence" value="ECO:0007669"/>
    <property type="project" value="UniProtKB-KW"/>
</dbReference>
<dbReference type="Gene3D" id="1.10.150.130">
    <property type="match status" value="1"/>
</dbReference>
<dbReference type="InterPro" id="IPR002104">
    <property type="entry name" value="Integrase_catalytic"/>
</dbReference>
<protein>
    <submittedName>
        <fullName evidence="8">Phage integrase</fullName>
    </submittedName>
</protein>
<dbReference type="SUPFAM" id="SSF56349">
    <property type="entry name" value="DNA breaking-rejoining enzymes"/>
    <property type="match status" value="1"/>
</dbReference>
<accession>A0A6S6M2N0</accession>
<dbReference type="InterPro" id="IPR010998">
    <property type="entry name" value="Integrase_recombinase_N"/>
</dbReference>
<evidence type="ECO:0000259" key="6">
    <source>
        <dbReference type="PROSITE" id="PS51898"/>
    </source>
</evidence>
<dbReference type="EMBL" id="AP023213">
    <property type="protein sequence ID" value="BCG45615.1"/>
    <property type="molecule type" value="Genomic_DNA"/>
</dbReference>
<dbReference type="KEGG" id="gbn:GEOBRER4_03650"/>
<feature type="domain" description="Tyr recombinase" evidence="6">
    <location>
        <begin position="201"/>
        <end position="411"/>
    </location>
</feature>
<evidence type="ECO:0000313" key="8">
    <source>
        <dbReference type="EMBL" id="BCG45615.1"/>
    </source>
</evidence>
<dbReference type="PROSITE" id="PS51898">
    <property type="entry name" value="TYR_RECOMBINASE"/>
    <property type="match status" value="1"/>
</dbReference>
<dbReference type="CDD" id="cd00801">
    <property type="entry name" value="INT_P4_C"/>
    <property type="match status" value="1"/>
</dbReference>
<organism evidence="8 9">
    <name type="scientific">Citrifermentans bremense</name>
    <dbReference type="NCBI Taxonomy" id="60035"/>
    <lineage>
        <taxon>Bacteria</taxon>
        <taxon>Pseudomonadati</taxon>
        <taxon>Thermodesulfobacteriota</taxon>
        <taxon>Desulfuromonadia</taxon>
        <taxon>Geobacterales</taxon>
        <taxon>Geobacteraceae</taxon>
        <taxon>Citrifermentans</taxon>
    </lineage>
</organism>
<dbReference type="InterPro" id="IPR011010">
    <property type="entry name" value="DNA_brk_join_enz"/>
</dbReference>
<name>A0A6S6M2N0_9BACT</name>
<dbReference type="GO" id="GO:0003677">
    <property type="term" value="F:DNA binding"/>
    <property type="evidence" value="ECO:0007669"/>
    <property type="project" value="UniProtKB-UniRule"/>
</dbReference>
<evidence type="ECO:0000256" key="1">
    <source>
        <dbReference type="ARBA" id="ARBA00008857"/>
    </source>
</evidence>
<keyword evidence="2" id="KW-0229">DNA integration</keyword>
<dbReference type="Pfam" id="PF13356">
    <property type="entry name" value="Arm-DNA-bind_3"/>
    <property type="match status" value="1"/>
</dbReference>
<keyword evidence="3 5" id="KW-0238">DNA-binding</keyword>
<dbReference type="PANTHER" id="PTHR30629">
    <property type="entry name" value="PROPHAGE INTEGRASE"/>
    <property type="match status" value="1"/>
</dbReference>
<dbReference type="RefSeq" id="WP_185243990.1">
    <property type="nucleotide sequence ID" value="NZ_AP023213.1"/>
</dbReference>
<dbReference type="Proteomes" id="UP000515472">
    <property type="component" value="Chromosome"/>
</dbReference>
<dbReference type="InterPro" id="IPR013762">
    <property type="entry name" value="Integrase-like_cat_sf"/>
</dbReference>
<dbReference type="Gene3D" id="3.30.160.390">
    <property type="entry name" value="Integrase, DNA-binding domain"/>
    <property type="match status" value="1"/>
</dbReference>
<proteinExistence type="inferred from homology"/>
<evidence type="ECO:0000256" key="4">
    <source>
        <dbReference type="ARBA" id="ARBA00023172"/>
    </source>
</evidence>
<comment type="similarity">
    <text evidence="1">Belongs to the 'phage' integrase family.</text>
</comment>
<dbReference type="Pfam" id="PF00589">
    <property type="entry name" value="Phage_integrase"/>
    <property type="match status" value="1"/>
</dbReference>
<dbReference type="Gene3D" id="1.10.443.10">
    <property type="entry name" value="Intergrase catalytic core"/>
    <property type="match status" value="1"/>
</dbReference>